<feature type="region of interest" description="Disordered" evidence="1">
    <location>
        <begin position="587"/>
        <end position="606"/>
    </location>
</feature>
<proteinExistence type="predicted"/>
<feature type="region of interest" description="Disordered" evidence="1">
    <location>
        <begin position="514"/>
        <end position="582"/>
    </location>
</feature>
<dbReference type="VEuPathDB" id="CryptoDB:Cvel_26332"/>
<dbReference type="PhylomeDB" id="A0A0G4HDM2"/>
<name>A0A0G4HDM2_9ALVE</name>
<protein>
    <submittedName>
        <fullName evidence="2">Uncharacterized protein</fullName>
    </submittedName>
</protein>
<feature type="compositionally biased region" description="Gly residues" evidence="1">
    <location>
        <begin position="558"/>
        <end position="572"/>
    </location>
</feature>
<sequence>MHRFKRGVQFSTVGMMTSGAYQRRILGVILQKDLHGKALPEEGVIKLGDLTAPERKLSVRRGKEVPSMINLPGKLVKPSKQYELPVRVSNCVSNCPPTRKISVSRPYFAFSPEEAKVYTKPEPPAPHSMPNFLIRRLAARREKETAVFMSLVVDELMIVQKASFNPTYAPSNLPTLQQQPVQWDDELGALPAIPVDREAALRMRGQAGSAQGRRKAVVVEMRDGENMQAALERARAGLAAQVMDVYDFQGGGGAKSLLLQAIPENQMKQIEAVDKNSRLHEFTCMVARSVDVNKLWHPSFQFKLDGRTPNPAYSPGLAFVREATISRAHFGCDFLDIPLKGPFRALKREMYPAGGVGQKEFEGVVEAMVNEIGGKYISFHRLVDFIFMMLPSGESGERMIRGIVKACRASSPLQFTNHVTALARQWELWAQGTGSGGLPRGLTPTAPLGGGAEMGVGGSTSVSLNWGSHIDVRKGSSTTMAVAAAAGGGGGHLVPPPAGPQVPIVIVGEDVAQPGADQDMPQAMGGGSITGSEGFAAAAAAPGARPLSAKRRREQVDGGDGGVSGEGNGGGAMDVKSRGTGGDRSGFVSPVNMTPRHVEQPGNVLRGLGLEPPGRGSGDRISFGNLLKEAPVFRDGEMQAVVESSKLIKIGIEGVEESVARRDLVQFLADCRVGNIPDDADIQALVFGIALALWKGKGGQGGA</sequence>
<gene>
    <name evidence="2" type="ORF">Cvel_26332</name>
</gene>
<dbReference type="EMBL" id="CDMZ01002328">
    <property type="protein sequence ID" value="CEM41880.1"/>
    <property type="molecule type" value="Genomic_DNA"/>
</dbReference>
<organism evidence="2">
    <name type="scientific">Chromera velia CCMP2878</name>
    <dbReference type="NCBI Taxonomy" id="1169474"/>
    <lineage>
        <taxon>Eukaryota</taxon>
        <taxon>Sar</taxon>
        <taxon>Alveolata</taxon>
        <taxon>Colpodellida</taxon>
        <taxon>Chromeraceae</taxon>
        <taxon>Chromera</taxon>
    </lineage>
</organism>
<dbReference type="AlphaFoldDB" id="A0A0G4HDM2"/>
<evidence type="ECO:0000256" key="1">
    <source>
        <dbReference type="SAM" id="MobiDB-lite"/>
    </source>
</evidence>
<evidence type="ECO:0000313" key="2">
    <source>
        <dbReference type="EMBL" id="CEM41880.1"/>
    </source>
</evidence>
<accession>A0A0G4HDM2</accession>
<reference evidence="2" key="1">
    <citation type="submission" date="2014-11" db="EMBL/GenBank/DDBJ databases">
        <authorList>
            <person name="Otto D Thomas"/>
            <person name="Naeem Raeece"/>
        </authorList>
    </citation>
    <scope>NUCLEOTIDE SEQUENCE</scope>
</reference>